<dbReference type="InterPro" id="IPR036770">
    <property type="entry name" value="Ankyrin_rpt-contain_sf"/>
</dbReference>
<dbReference type="SUPFAM" id="SSF48403">
    <property type="entry name" value="Ankyrin repeat"/>
    <property type="match status" value="1"/>
</dbReference>
<accession>A0A3G4ZWY0</accession>
<dbReference type="SMART" id="SM00248">
    <property type="entry name" value="ANK"/>
    <property type="match status" value="3"/>
</dbReference>
<evidence type="ECO:0000313" key="1">
    <source>
        <dbReference type="EMBL" id="AYV79418.1"/>
    </source>
</evidence>
<dbReference type="EMBL" id="MK072144">
    <property type="protein sequence ID" value="AYV79418.1"/>
    <property type="molecule type" value="Genomic_DNA"/>
</dbReference>
<sequence>MQIVGAKKDEFIKLVKARDETGCIKYIDKYDDFYDTIVINGSEQSILQYVCAYKLVNVALALIDKKCNLTHQDIYKCTALIYASCYGLRSVVAYIIDKSTDITTRKISSGMSEIMYLANNRDEENVIKMIDRGYDIYYKTDTNISLFTTAIFWSEEIIKKLIDKDNDFIGQFKEYYENSSQITVSSHTKNKFNHNIAKYCQDKYDVYKHEIIATMNDASPDNILYQSFHTTYAVQLVDIICDFLISPIKKS</sequence>
<organism evidence="1">
    <name type="scientific">Faunusvirus sp</name>
    <dbReference type="NCBI Taxonomy" id="2487766"/>
    <lineage>
        <taxon>Viruses</taxon>
        <taxon>Varidnaviria</taxon>
        <taxon>Bamfordvirae</taxon>
        <taxon>Nucleocytoviricota</taxon>
        <taxon>Megaviricetes</taxon>
        <taxon>Imitervirales</taxon>
        <taxon>Mimiviridae</taxon>
    </lineage>
</organism>
<name>A0A3G4ZWY0_9VIRU</name>
<reference evidence="1" key="1">
    <citation type="submission" date="2018-10" db="EMBL/GenBank/DDBJ databases">
        <title>Hidden diversity of soil giant viruses.</title>
        <authorList>
            <person name="Schulz F."/>
            <person name="Alteio L."/>
            <person name="Goudeau D."/>
            <person name="Ryan E.M."/>
            <person name="Malmstrom R.R."/>
            <person name="Blanchard J."/>
            <person name="Woyke T."/>
        </authorList>
    </citation>
    <scope>NUCLEOTIDE SEQUENCE</scope>
    <source>
        <strain evidence="1">FNV1</strain>
    </source>
</reference>
<dbReference type="Gene3D" id="1.25.40.20">
    <property type="entry name" value="Ankyrin repeat-containing domain"/>
    <property type="match status" value="1"/>
</dbReference>
<dbReference type="Pfam" id="PF12796">
    <property type="entry name" value="Ank_2"/>
    <property type="match status" value="1"/>
</dbReference>
<dbReference type="InterPro" id="IPR002110">
    <property type="entry name" value="Ankyrin_rpt"/>
</dbReference>
<proteinExistence type="predicted"/>
<gene>
    <name evidence="1" type="ORF">Faunusvirus13_11</name>
</gene>
<protein>
    <submittedName>
        <fullName evidence="1">Uncharacterized protein</fullName>
    </submittedName>
</protein>